<comment type="caution">
    <text evidence="2">The sequence shown here is derived from an EMBL/GenBank/DDBJ whole genome shotgun (WGS) entry which is preliminary data.</text>
</comment>
<evidence type="ECO:0000313" key="3">
    <source>
        <dbReference type="Proteomes" id="UP000639516"/>
    </source>
</evidence>
<dbReference type="SMART" id="SM00226">
    <property type="entry name" value="LMWPc"/>
    <property type="match status" value="1"/>
</dbReference>
<dbReference type="EMBL" id="JAATTO010000039">
    <property type="protein sequence ID" value="MBC9981565.1"/>
    <property type="molecule type" value="Genomic_DNA"/>
</dbReference>
<evidence type="ECO:0000313" key="2">
    <source>
        <dbReference type="EMBL" id="MBC9981565.1"/>
    </source>
</evidence>
<name>A0ABR7UC15_9BRAD</name>
<sequence>MMSLSKVLFLCTGNYYRSRYAEELFNHIAEAEGLGWRAFSRGAAERGSPNNIGPMSILALDRLQAKGIHPEGAARNPQPCSLADFGAARLVIALKEAEHRALIEHRFPTAAARVTYWHVDDVEFAPPSVALAMIDKHVRDLIAALPSVDHPVTR</sequence>
<gene>
    <name evidence="2" type="ORF">HA482_25490</name>
</gene>
<accession>A0ABR7UC15</accession>
<protein>
    <submittedName>
        <fullName evidence="2">Low molecular weight phosphatase family protein</fullName>
    </submittedName>
</protein>
<organism evidence="2 3">
    <name type="scientific">Bradyrhizobium campsiandrae</name>
    <dbReference type="NCBI Taxonomy" id="1729892"/>
    <lineage>
        <taxon>Bacteria</taxon>
        <taxon>Pseudomonadati</taxon>
        <taxon>Pseudomonadota</taxon>
        <taxon>Alphaproteobacteria</taxon>
        <taxon>Hyphomicrobiales</taxon>
        <taxon>Nitrobacteraceae</taxon>
        <taxon>Bradyrhizobium</taxon>
    </lineage>
</organism>
<keyword evidence="3" id="KW-1185">Reference proteome</keyword>
<dbReference type="Pfam" id="PF01451">
    <property type="entry name" value="LMWPc"/>
    <property type="match status" value="1"/>
</dbReference>
<reference evidence="2 3" key="1">
    <citation type="journal article" date="2020" name="Arch. Microbiol.">
        <title>Bradyrhizobium campsiandrae sp. nov., a nitrogen-fixing bacterial strain isolated from a native leguminous tree from the Amazon adapted to flooded conditions.</title>
        <authorList>
            <person name="Cabral Michel D."/>
            <person name="Martins da Costa E."/>
            <person name="Azarias Guimaraes A."/>
            <person name="Soares de Carvalho T."/>
            <person name="Santos de Castro Caputo P."/>
            <person name="Willems A."/>
            <person name="de Souza Moreira F.M."/>
        </authorList>
    </citation>
    <scope>NUCLEOTIDE SEQUENCE [LARGE SCALE GENOMIC DNA]</scope>
    <source>
        <strain evidence="3">INPA 384B</strain>
    </source>
</reference>
<dbReference type="Proteomes" id="UP000639516">
    <property type="component" value="Unassembled WGS sequence"/>
</dbReference>
<proteinExistence type="predicted"/>
<dbReference type="InterPro" id="IPR036196">
    <property type="entry name" value="Ptyr_pPase_sf"/>
</dbReference>
<dbReference type="Gene3D" id="3.40.50.2300">
    <property type="match status" value="1"/>
</dbReference>
<dbReference type="SUPFAM" id="SSF52788">
    <property type="entry name" value="Phosphotyrosine protein phosphatases I"/>
    <property type="match status" value="1"/>
</dbReference>
<feature type="domain" description="Phosphotyrosine protein phosphatase I" evidence="1">
    <location>
        <begin position="5"/>
        <end position="144"/>
    </location>
</feature>
<dbReference type="InterPro" id="IPR023485">
    <property type="entry name" value="Ptyr_pPase"/>
</dbReference>
<evidence type="ECO:0000259" key="1">
    <source>
        <dbReference type="SMART" id="SM00226"/>
    </source>
</evidence>